<dbReference type="PANTHER" id="PTHR30621">
    <property type="entry name" value="GLUTAMINE SYNTHETASE ADENYLYLTRANSFERASE"/>
    <property type="match status" value="1"/>
</dbReference>
<dbReference type="CDD" id="cd05401">
    <property type="entry name" value="NT_GlnE_GlnD_like"/>
    <property type="match status" value="2"/>
</dbReference>
<dbReference type="STRING" id="391936.S7S_02240"/>
<comment type="similarity">
    <text evidence="7">Belongs to the GlnE family.</text>
</comment>
<evidence type="ECO:0000256" key="1">
    <source>
        <dbReference type="ARBA" id="ARBA00022679"/>
    </source>
</evidence>
<feature type="region of interest" description="Adenylyl removase" evidence="7">
    <location>
        <begin position="1"/>
        <end position="448"/>
    </location>
</feature>
<dbReference type="FunFam" id="3.30.460.10:FF:000009">
    <property type="entry name" value="Bifunctional glutamine synthetase adenylyltransferase/adenylyl-removing enzyme"/>
    <property type="match status" value="1"/>
</dbReference>
<feature type="domain" description="PII-uridylyltransferase/Glutamine-synthetase adenylyltransferase" evidence="9">
    <location>
        <begin position="305"/>
        <end position="443"/>
    </location>
</feature>
<dbReference type="OrthoDB" id="9759366at2"/>
<feature type="domain" description="Glutamate-ammonia ligase adenylyltransferase repeated" evidence="8">
    <location>
        <begin position="38"/>
        <end position="282"/>
    </location>
</feature>
<dbReference type="GO" id="GO:0000287">
    <property type="term" value="F:magnesium ion binding"/>
    <property type="evidence" value="ECO:0007669"/>
    <property type="project" value="UniProtKB-UniRule"/>
</dbReference>
<dbReference type="NCBIfam" id="NF008292">
    <property type="entry name" value="PRK11072.1"/>
    <property type="match status" value="1"/>
</dbReference>
<dbReference type="EMBL" id="CP004387">
    <property type="protein sequence ID" value="AJD46870.1"/>
    <property type="molecule type" value="Genomic_DNA"/>
</dbReference>
<keyword evidence="10" id="KW-0436">Ligase</keyword>
<name>A0A0B4XJK1_9GAMM</name>
<dbReference type="InterPro" id="IPR043519">
    <property type="entry name" value="NT_sf"/>
</dbReference>
<evidence type="ECO:0000313" key="10">
    <source>
        <dbReference type="EMBL" id="AJD46870.1"/>
    </source>
</evidence>
<proteinExistence type="inferred from homology"/>
<organism evidence="10 11">
    <name type="scientific">Isoalcanivorax pacificus W11-5</name>
    <dbReference type="NCBI Taxonomy" id="391936"/>
    <lineage>
        <taxon>Bacteria</taxon>
        <taxon>Pseudomonadati</taxon>
        <taxon>Pseudomonadota</taxon>
        <taxon>Gammaproteobacteria</taxon>
        <taxon>Oceanospirillales</taxon>
        <taxon>Alcanivoracaceae</taxon>
        <taxon>Isoalcanivorax</taxon>
    </lineage>
</organism>
<dbReference type="Gene3D" id="1.20.120.330">
    <property type="entry name" value="Nucleotidyltransferases domain 2"/>
    <property type="match status" value="2"/>
</dbReference>
<feature type="domain" description="PII-uridylyltransferase/Glutamine-synthetase adenylyltransferase" evidence="9">
    <location>
        <begin position="837"/>
        <end position="933"/>
    </location>
</feature>
<dbReference type="InterPro" id="IPR005190">
    <property type="entry name" value="GlnE_rpt_dom"/>
</dbReference>
<comment type="catalytic activity">
    <reaction evidence="7">
        <text>[glutamine synthetase]-O(4)-(5'-adenylyl)-L-tyrosine + phosphate = [glutamine synthetase]-L-tyrosine + ADP</text>
        <dbReference type="Rhea" id="RHEA:43716"/>
        <dbReference type="Rhea" id="RHEA-COMP:10660"/>
        <dbReference type="Rhea" id="RHEA-COMP:10661"/>
        <dbReference type="ChEBI" id="CHEBI:43474"/>
        <dbReference type="ChEBI" id="CHEBI:46858"/>
        <dbReference type="ChEBI" id="CHEBI:83624"/>
        <dbReference type="ChEBI" id="CHEBI:456216"/>
        <dbReference type="EC" id="2.7.7.89"/>
    </reaction>
</comment>
<dbReference type="Pfam" id="PF03710">
    <property type="entry name" value="GlnE"/>
    <property type="match status" value="2"/>
</dbReference>
<dbReference type="KEGG" id="apac:S7S_02240"/>
<gene>
    <name evidence="7" type="primary">glnE</name>
    <name evidence="10" type="ORF">S7S_02240</name>
</gene>
<keyword evidence="5 7" id="KW-0460">Magnesium</keyword>
<evidence type="ECO:0000256" key="2">
    <source>
        <dbReference type="ARBA" id="ARBA00022695"/>
    </source>
</evidence>
<dbReference type="GO" id="GO:0005524">
    <property type="term" value="F:ATP binding"/>
    <property type="evidence" value="ECO:0007669"/>
    <property type="project" value="UniProtKB-UniRule"/>
</dbReference>
<keyword evidence="2 7" id="KW-0548">Nucleotidyltransferase</keyword>
<feature type="domain" description="Glutamate-ammonia ligase adenylyltransferase repeated" evidence="8">
    <location>
        <begin position="562"/>
        <end position="814"/>
    </location>
</feature>
<accession>A0A0B4XJK1</accession>
<feature type="region of interest" description="Adenylyl transferase" evidence="7">
    <location>
        <begin position="462"/>
        <end position="965"/>
    </location>
</feature>
<dbReference type="InterPro" id="IPR023057">
    <property type="entry name" value="GlnE"/>
</dbReference>
<keyword evidence="6 7" id="KW-0511">Multifunctional enzyme</keyword>
<sequence length="965" mass="108872">MTIPDFTSLPETLADALRRHWTRFVEAGGELPPSLAATLPKVWAGSDYVAERMIRTPMLAEWLVHSGNLAQRLDASSLREEVAAALRDAADDAALFAALRQLRHRHMVRIIWRDLSGLGDYHSTVADLSLLADTLINAALEKLYVALCEREGTPLSPGGTPVRMVVFAMGKLGARELNLSSDIDLIFAYEHEGEIEGHRREMSYHQFFVRLGQQLIKALDQNTADGFVFRVDMRLRPWGGAGALAVGFDAMEGYYEEQGREWERYALIKIRPVAGDLAAGERMVKRLKPFVYRRYIDYGAFESLREMKALIEREVRRKGIQADVKLGPGGIREVEFIVQAFQLIRGGQLPALRVSNLLRVLPQLVEQELLPDDVAEELREAYLFLRNMEHRLQAVADRQTQRLPESDDDWLRLALAMGYRDRRSCERALSRHRDRVRFHFSQVIADPETDHQEVEGADRELLDVWLGLVDEETAAGLLGGLGIDEPAPILAQLDAFRESRAVANMQRIARERLDRLMPRLLENLGYQQGGPITTQRVLAFLEAVLRRSAYIALLVENPHALTQLVKLSGASPWIAEQLTRHPVLLDELLDARTLYSPPQRSELDDELRQQLLRVAEDDLEQQMEVLRHFKQAHLLRVAASEVTEVLPLMRVSDYLTWLAEAILHQVVQLAWTPLVERHGRPHRDDGQPCTPDFIIVGYGKLGGIELGYNSDLDLVFLHDAAADGMTDGDKPVSNEQFFARLGQRIIHILTTRTMSGQLYEVDARLRPSGAAGLLVSSMVAFEKYQREKAWTWEHQALVRARVVAGCQRAGQRFAAIRHDILCRGRNEAALRTDVLAMRERMVEHLGSSAKSGQFSLKQDPGGIVDIEFMVQYGVLRWASQHGELTRFTDNVRLLETLAVLELMPAQDAGLLREAYLAYRSAAHRLALRNEKSEVDAAGYAELREGVRAIWSKWFQGAAQGGAQTE</sequence>
<evidence type="ECO:0000256" key="3">
    <source>
        <dbReference type="ARBA" id="ARBA00022741"/>
    </source>
</evidence>
<dbReference type="EC" id="2.7.7.42" evidence="7"/>
<dbReference type="Gene3D" id="3.30.460.10">
    <property type="entry name" value="Beta Polymerase, domain 2"/>
    <property type="match status" value="2"/>
</dbReference>
<dbReference type="HAMAP" id="MF_00802">
    <property type="entry name" value="GlnE"/>
    <property type="match status" value="1"/>
</dbReference>
<comment type="function">
    <text evidence="7">Involved in the regulation of glutamine synthetase GlnA, a key enzyme in the process to assimilate ammonia. When cellular nitrogen levels are high, the C-terminal adenylyl transferase (AT) inactivates GlnA by covalent transfer of an adenylyl group from ATP to specific tyrosine residue of GlnA, thus reducing its activity. Conversely, when nitrogen levels are low, the N-terminal adenylyl removase (AR) activates GlnA by removing the adenylyl group by phosphorolysis, increasing its activity. The regulatory region of GlnE binds the signal transduction protein PII (GlnB) which indicates the nitrogen status of the cell.</text>
</comment>
<dbReference type="GO" id="GO:0005829">
    <property type="term" value="C:cytosol"/>
    <property type="evidence" value="ECO:0007669"/>
    <property type="project" value="TreeGrafter"/>
</dbReference>
<dbReference type="SUPFAM" id="SSF81301">
    <property type="entry name" value="Nucleotidyltransferase"/>
    <property type="match status" value="2"/>
</dbReference>
<evidence type="ECO:0000256" key="5">
    <source>
        <dbReference type="ARBA" id="ARBA00022842"/>
    </source>
</evidence>
<dbReference type="Gene3D" id="1.20.120.1510">
    <property type="match status" value="1"/>
</dbReference>
<dbReference type="EC" id="2.7.7.89" evidence="7"/>
<comment type="cofactor">
    <cofactor evidence="7">
        <name>Mg(2+)</name>
        <dbReference type="ChEBI" id="CHEBI:18420"/>
    </cofactor>
</comment>
<evidence type="ECO:0000256" key="6">
    <source>
        <dbReference type="ARBA" id="ARBA00023268"/>
    </source>
</evidence>
<dbReference type="RefSeq" id="WP_008739390.1">
    <property type="nucleotide sequence ID" value="NZ_CP004387.1"/>
</dbReference>
<dbReference type="GO" id="GO:0016874">
    <property type="term" value="F:ligase activity"/>
    <property type="evidence" value="ECO:0007669"/>
    <property type="project" value="UniProtKB-KW"/>
</dbReference>
<evidence type="ECO:0000259" key="9">
    <source>
        <dbReference type="Pfam" id="PF08335"/>
    </source>
</evidence>
<dbReference type="SUPFAM" id="SSF81593">
    <property type="entry name" value="Nucleotidyltransferase substrate binding subunit/domain"/>
    <property type="match status" value="2"/>
</dbReference>
<keyword evidence="4 7" id="KW-0067">ATP-binding</keyword>
<evidence type="ECO:0000313" key="11">
    <source>
        <dbReference type="Proteomes" id="UP000006764"/>
    </source>
</evidence>
<evidence type="ECO:0000259" key="8">
    <source>
        <dbReference type="Pfam" id="PF03710"/>
    </source>
</evidence>
<keyword evidence="3 7" id="KW-0547">Nucleotide-binding</keyword>
<comment type="catalytic activity">
    <reaction evidence="7">
        <text>[glutamine synthetase]-L-tyrosine + ATP = [glutamine synthetase]-O(4)-(5'-adenylyl)-L-tyrosine + diphosphate</text>
        <dbReference type="Rhea" id="RHEA:18589"/>
        <dbReference type="Rhea" id="RHEA-COMP:10660"/>
        <dbReference type="Rhea" id="RHEA-COMP:10661"/>
        <dbReference type="ChEBI" id="CHEBI:30616"/>
        <dbReference type="ChEBI" id="CHEBI:33019"/>
        <dbReference type="ChEBI" id="CHEBI:46858"/>
        <dbReference type="ChEBI" id="CHEBI:83624"/>
        <dbReference type="EC" id="2.7.7.42"/>
    </reaction>
</comment>
<dbReference type="InterPro" id="IPR013546">
    <property type="entry name" value="PII_UdlTrfase/GS_AdlTrfase"/>
</dbReference>
<dbReference type="GO" id="GO:0047388">
    <property type="term" value="F:[glutamine synthetase]-adenylyl-L-tyrosine phosphorylase activity"/>
    <property type="evidence" value="ECO:0007669"/>
    <property type="project" value="UniProtKB-EC"/>
</dbReference>
<dbReference type="HOGENOM" id="CLU_006233_0_1_6"/>
<dbReference type="Pfam" id="PF08335">
    <property type="entry name" value="GlnD_UR_UTase"/>
    <property type="match status" value="2"/>
</dbReference>
<evidence type="ECO:0000256" key="7">
    <source>
        <dbReference type="HAMAP-Rule" id="MF_00802"/>
    </source>
</evidence>
<dbReference type="Proteomes" id="UP000006764">
    <property type="component" value="Chromosome"/>
</dbReference>
<reference evidence="10 11" key="1">
    <citation type="journal article" date="2012" name="J. Bacteriol.">
        <title>Genome sequence of an alkane-degrading bacterium, Alcanivorax pacificus type strain W11-5, isolated from deep sea sediment.</title>
        <authorList>
            <person name="Lai Q."/>
            <person name="Shao Z."/>
        </authorList>
    </citation>
    <scope>NUCLEOTIDE SEQUENCE [LARGE SCALE GENOMIC DNA]</scope>
    <source>
        <strain evidence="10 11">W11-5</strain>
    </source>
</reference>
<dbReference type="GO" id="GO:0008882">
    <property type="term" value="F:[glutamate-ammonia-ligase] adenylyltransferase activity"/>
    <property type="evidence" value="ECO:0007669"/>
    <property type="project" value="UniProtKB-UniRule"/>
</dbReference>
<dbReference type="PANTHER" id="PTHR30621:SF0">
    <property type="entry name" value="BIFUNCTIONAL GLUTAMINE SYNTHETASE ADENYLYLTRANSFERASE_ADENYLYL-REMOVING ENZYME"/>
    <property type="match status" value="1"/>
</dbReference>
<dbReference type="GO" id="GO:0000820">
    <property type="term" value="P:regulation of glutamine family amino acid metabolic process"/>
    <property type="evidence" value="ECO:0007669"/>
    <property type="project" value="UniProtKB-UniRule"/>
</dbReference>
<dbReference type="FunFam" id="1.20.120.330:FF:000005">
    <property type="entry name" value="Bifunctional glutamine synthetase adenylyltransferase/adenylyl-removing enzyme"/>
    <property type="match status" value="1"/>
</dbReference>
<evidence type="ECO:0000256" key="4">
    <source>
        <dbReference type="ARBA" id="ARBA00022840"/>
    </source>
</evidence>
<keyword evidence="11" id="KW-1185">Reference proteome</keyword>
<dbReference type="AlphaFoldDB" id="A0A0B4XJK1"/>
<protein>
    <recommendedName>
        <fullName evidence="7">Bifunctional glutamine synthetase adenylyltransferase/adenylyl-removing enzyme</fullName>
    </recommendedName>
    <alternativeName>
        <fullName evidence="7">ATP:glutamine synthetase adenylyltransferase</fullName>
    </alternativeName>
    <alternativeName>
        <fullName evidence="7">ATase</fullName>
    </alternativeName>
    <domain>
        <recommendedName>
            <fullName evidence="7">Glutamine synthetase adenylyl-L-tyrosine phosphorylase</fullName>
            <ecNumber evidence="7">2.7.7.89</ecNumber>
        </recommendedName>
        <alternativeName>
            <fullName evidence="7">Adenylyl removase</fullName>
            <shortName evidence="7">AR</shortName>
            <shortName evidence="7">AT-N</shortName>
        </alternativeName>
    </domain>
    <domain>
        <recommendedName>
            <fullName evidence="7">Glutamine synthetase adenylyl transferase</fullName>
            <ecNumber evidence="7">2.7.7.42</ecNumber>
        </recommendedName>
        <alternativeName>
            <fullName evidence="7">Adenylyl transferase</fullName>
            <shortName evidence="7">AT</shortName>
            <shortName evidence="7">AT-C</shortName>
        </alternativeName>
    </domain>
</protein>
<keyword evidence="1 7" id="KW-0808">Transferase</keyword>